<name>A0A4C1VGS3_EUMVA</name>
<evidence type="ECO:0000313" key="2">
    <source>
        <dbReference type="EMBL" id="GBP37497.1"/>
    </source>
</evidence>
<dbReference type="AlphaFoldDB" id="A0A4C1VGS3"/>
<comment type="caution">
    <text evidence="2">The sequence shown here is derived from an EMBL/GenBank/DDBJ whole genome shotgun (WGS) entry which is preliminary data.</text>
</comment>
<sequence length="110" mass="12255">MVKKSNGHLHSEKEICKRSYYLAKCLRNSFAKKTIVIEVTFSEKNRSESECVISRSLRDAHTTCPPTTSSEARTQAPDNRGPSTRVDLKEVCYIVIDGDGGDCVEASRDT</sequence>
<reference evidence="2 3" key="1">
    <citation type="journal article" date="2019" name="Commun. Biol.">
        <title>The bagworm genome reveals a unique fibroin gene that provides high tensile strength.</title>
        <authorList>
            <person name="Kono N."/>
            <person name="Nakamura H."/>
            <person name="Ohtoshi R."/>
            <person name="Tomita M."/>
            <person name="Numata K."/>
            <person name="Arakawa K."/>
        </authorList>
    </citation>
    <scope>NUCLEOTIDE SEQUENCE [LARGE SCALE GENOMIC DNA]</scope>
</reference>
<dbReference type="Proteomes" id="UP000299102">
    <property type="component" value="Unassembled WGS sequence"/>
</dbReference>
<proteinExistence type="predicted"/>
<feature type="region of interest" description="Disordered" evidence="1">
    <location>
        <begin position="59"/>
        <end position="84"/>
    </location>
</feature>
<keyword evidence="3" id="KW-1185">Reference proteome</keyword>
<dbReference type="EMBL" id="BGZK01000334">
    <property type="protein sequence ID" value="GBP37497.1"/>
    <property type="molecule type" value="Genomic_DNA"/>
</dbReference>
<evidence type="ECO:0000256" key="1">
    <source>
        <dbReference type="SAM" id="MobiDB-lite"/>
    </source>
</evidence>
<protein>
    <submittedName>
        <fullName evidence="2">Uncharacterized protein</fullName>
    </submittedName>
</protein>
<gene>
    <name evidence="2" type="ORF">EVAR_79431_1</name>
</gene>
<feature type="compositionally biased region" description="Polar residues" evidence="1">
    <location>
        <begin position="64"/>
        <end position="77"/>
    </location>
</feature>
<accession>A0A4C1VGS3</accession>
<organism evidence="2 3">
    <name type="scientific">Eumeta variegata</name>
    <name type="common">Bagworm moth</name>
    <name type="synonym">Eumeta japonica</name>
    <dbReference type="NCBI Taxonomy" id="151549"/>
    <lineage>
        <taxon>Eukaryota</taxon>
        <taxon>Metazoa</taxon>
        <taxon>Ecdysozoa</taxon>
        <taxon>Arthropoda</taxon>
        <taxon>Hexapoda</taxon>
        <taxon>Insecta</taxon>
        <taxon>Pterygota</taxon>
        <taxon>Neoptera</taxon>
        <taxon>Endopterygota</taxon>
        <taxon>Lepidoptera</taxon>
        <taxon>Glossata</taxon>
        <taxon>Ditrysia</taxon>
        <taxon>Tineoidea</taxon>
        <taxon>Psychidae</taxon>
        <taxon>Oiketicinae</taxon>
        <taxon>Eumeta</taxon>
    </lineage>
</organism>
<evidence type="ECO:0000313" key="3">
    <source>
        <dbReference type="Proteomes" id="UP000299102"/>
    </source>
</evidence>